<evidence type="ECO:0000313" key="2">
    <source>
        <dbReference type="Proteomes" id="UP000663848"/>
    </source>
</evidence>
<organism evidence="1 2">
    <name type="scientific">Rotaria socialis</name>
    <dbReference type="NCBI Taxonomy" id="392032"/>
    <lineage>
        <taxon>Eukaryota</taxon>
        <taxon>Metazoa</taxon>
        <taxon>Spiralia</taxon>
        <taxon>Gnathifera</taxon>
        <taxon>Rotifera</taxon>
        <taxon>Eurotatoria</taxon>
        <taxon>Bdelloidea</taxon>
        <taxon>Philodinida</taxon>
        <taxon>Philodinidae</taxon>
        <taxon>Rotaria</taxon>
    </lineage>
</organism>
<proteinExistence type="predicted"/>
<gene>
    <name evidence="1" type="ORF">QYT958_LOCUS36482</name>
</gene>
<name>A0A821ZTD8_9BILA</name>
<feature type="non-terminal residue" evidence="1">
    <location>
        <position position="51"/>
    </location>
</feature>
<comment type="caution">
    <text evidence="1">The sequence shown here is derived from an EMBL/GenBank/DDBJ whole genome shotgun (WGS) entry which is preliminary data.</text>
</comment>
<dbReference type="AlphaFoldDB" id="A0A821ZTD8"/>
<accession>A0A821ZTD8</accession>
<dbReference type="EMBL" id="CAJOBR010029099">
    <property type="protein sequence ID" value="CAF4984391.1"/>
    <property type="molecule type" value="Genomic_DNA"/>
</dbReference>
<sequence>MSVSSPSQIAASDLNRILTSGYINGEENMGYMKRAGDHIASYTKSPHFHRP</sequence>
<evidence type="ECO:0000313" key="1">
    <source>
        <dbReference type="EMBL" id="CAF4984391.1"/>
    </source>
</evidence>
<protein>
    <submittedName>
        <fullName evidence="1">Uncharacterized protein</fullName>
    </submittedName>
</protein>
<dbReference type="Proteomes" id="UP000663848">
    <property type="component" value="Unassembled WGS sequence"/>
</dbReference>
<reference evidence="1" key="1">
    <citation type="submission" date="2021-02" db="EMBL/GenBank/DDBJ databases">
        <authorList>
            <person name="Nowell W R."/>
        </authorList>
    </citation>
    <scope>NUCLEOTIDE SEQUENCE</scope>
</reference>